<feature type="transmembrane region" description="Helical" evidence="1">
    <location>
        <begin position="520"/>
        <end position="539"/>
    </location>
</feature>
<evidence type="ECO:0000313" key="4">
    <source>
        <dbReference type="Proteomes" id="UP000054558"/>
    </source>
</evidence>
<dbReference type="Proteomes" id="UP000054558">
    <property type="component" value="Unassembled WGS sequence"/>
</dbReference>
<name>A0A1Y1ID29_KLENI</name>
<sequence length="586" mass="65600">MGGDTLHAQFYLEESPSSFVLKAANGSPSQALIVDRKTGDVSTKSVPAEPLQGEKVYGVVGMIKLIAGTYVIVITNRELVATLRGQPVYQITGTRILQCSSSSDQLSSSQKHDEEVYLTLLRHALAAPGLYFSPQGDITLNQQSFATLDKEDLAKPEYERAEPRFFWNRYLVEPLIKKRLDPFIIPIMQGSVQTLKAQGIKNKALDLTLIARRSSDRIGTRMWRRGADKAGNVANFVETEQLVLTANHVASYIQVRGSIPIFWDQVVDLKWKPKIRTVETSTSMSVAKQHFEKLSKAYGGIVAVDLVNQKGGEAVLGSAYKKEMAVISETNAAVSYWPFDFHKECGRMHFEKVNILWAKIRDAVEGEHKYFLARDNGEVLQLQKGVVRTNCIDCLDRTNVFQSVLARKALEAQLFRLGVFSESEIVAAHPTFDVQYKILWADHGDAISLQYAGTGALKGDFVRYGTRSFRGLLQDGVNALTRYYYNNFTDGHRQDALDLVTGHYTVTDDSPPLRGGNLTVWTPLVLTGLIATATLAIWNATRGITNLNVQYFAWAFLYIGFAYFTFSFIKRHGQQLCDRPRLCNLR</sequence>
<accession>A0A1Y1ID29</accession>
<dbReference type="OrthoDB" id="405996at2759"/>
<keyword evidence="1" id="KW-0812">Transmembrane</keyword>
<dbReference type="EMBL" id="DF237414">
    <property type="protein sequence ID" value="GAQ88865.1"/>
    <property type="molecule type" value="Genomic_DNA"/>
</dbReference>
<evidence type="ECO:0000256" key="1">
    <source>
        <dbReference type="SAM" id="Phobius"/>
    </source>
</evidence>
<reference evidence="3 4" key="1">
    <citation type="journal article" date="2014" name="Nat. Commun.">
        <title>Klebsormidium flaccidum genome reveals primary factors for plant terrestrial adaptation.</title>
        <authorList>
            <person name="Hori K."/>
            <person name="Maruyama F."/>
            <person name="Fujisawa T."/>
            <person name="Togashi T."/>
            <person name="Yamamoto N."/>
            <person name="Seo M."/>
            <person name="Sato S."/>
            <person name="Yamada T."/>
            <person name="Mori H."/>
            <person name="Tajima N."/>
            <person name="Moriyama T."/>
            <person name="Ikeuchi M."/>
            <person name="Watanabe M."/>
            <person name="Wada H."/>
            <person name="Kobayashi K."/>
            <person name="Saito M."/>
            <person name="Masuda T."/>
            <person name="Sasaki-Sekimoto Y."/>
            <person name="Mashiguchi K."/>
            <person name="Awai K."/>
            <person name="Shimojima M."/>
            <person name="Masuda S."/>
            <person name="Iwai M."/>
            <person name="Nobusawa T."/>
            <person name="Narise T."/>
            <person name="Kondo S."/>
            <person name="Saito H."/>
            <person name="Sato R."/>
            <person name="Murakawa M."/>
            <person name="Ihara Y."/>
            <person name="Oshima-Yamada Y."/>
            <person name="Ohtaka K."/>
            <person name="Satoh M."/>
            <person name="Sonobe K."/>
            <person name="Ishii M."/>
            <person name="Ohtani R."/>
            <person name="Kanamori-Sato M."/>
            <person name="Honoki R."/>
            <person name="Miyazaki D."/>
            <person name="Mochizuki H."/>
            <person name="Umetsu J."/>
            <person name="Higashi K."/>
            <person name="Shibata D."/>
            <person name="Kamiya Y."/>
            <person name="Sato N."/>
            <person name="Nakamura Y."/>
            <person name="Tabata S."/>
            <person name="Ida S."/>
            <person name="Kurokawa K."/>
            <person name="Ohta H."/>
        </authorList>
    </citation>
    <scope>NUCLEOTIDE SEQUENCE [LARGE SCALE GENOMIC DNA]</scope>
    <source>
        <strain evidence="3 4">NIES-2285</strain>
    </source>
</reference>
<dbReference type="STRING" id="105231.A0A1Y1ID29"/>
<keyword evidence="1" id="KW-1133">Transmembrane helix</keyword>
<organism evidence="3 4">
    <name type="scientific">Klebsormidium nitens</name>
    <name type="common">Green alga</name>
    <name type="synonym">Ulothrix nitens</name>
    <dbReference type="NCBI Taxonomy" id="105231"/>
    <lineage>
        <taxon>Eukaryota</taxon>
        <taxon>Viridiplantae</taxon>
        <taxon>Streptophyta</taxon>
        <taxon>Klebsormidiophyceae</taxon>
        <taxon>Klebsormidiales</taxon>
        <taxon>Klebsormidiaceae</taxon>
        <taxon>Klebsormidium</taxon>
    </lineage>
</organism>
<dbReference type="GO" id="GO:0005783">
    <property type="term" value="C:endoplasmic reticulum"/>
    <property type="evidence" value="ECO:0000318"/>
    <property type="project" value="GO_Central"/>
</dbReference>
<dbReference type="OMA" id="FHQERAN"/>
<keyword evidence="1" id="KW-0472">Membrane</keyword>
<evidence type="ECO:0000313" key="3">
    <source>
        <dbReference type="EMBL" id="GAQ88865.1"/>
    </source>
</evidence>
<protein>
    <submittedName>
        <fullName evidence="3">Sac domain-containing Phosphoinositide Phosphatase</fullName>
    </submittedName>
</protein>
<dbReference type="InterPro" id="IPR002013">
    <property type="entry name" value="SAC_dom"/>
</dbReference>
<dbReference type="PANTHER" id="PTHR45662:SF2">
    <property type="entry name" value="PHOSPHATIDYLINOSITOL-3-PHOSPHATASE SAC1"/>
    <property type="match status" value="1"/>
</dbReference>
<gene>
    <name evidence="3" type="ORF">KFL_004650100</name>
</gene>
<dbReference type="GO" id="GO:0046856">
    <property type="term" value="P:phosphatidylinositol dephosphorylation"/>
    <property type="evidence" value="ECO:0000318"/>
    <property type="project" value="GO_Central"/>
</dbReference>
<dbReference type="PROSITE" id="PS50275">
    <property type="entry name" value="SAC"/>
    <property type="match status" value="1"/>
</dbReference>
<feature type="domain" description="SAC" evidence="2">
    <location>
        <begin position="121"/>
        <end position="453"/>
    </location>
</feature>
<dbReference type="PANTHER" id="PTHR45662">
    <property type="entry name" value="PHOSPHATIDYLINOSITIDE PHOSPHATASE SAC1"/>
    <property type="match status" value="1"/>
</dbReference>
<dbReference type="Pfam" id="PF02383">
    <property type="entry name" value="Syja_N"/>
    <property type="match status" value="1"/>
</dbReference>
<evidence type="ECO:0000259" key="2">
    <source>
        <dbReference type="PROSITE" id="PS50275"/>
    </source>
</evidence>
<feature type="transmembrane region" description="Helical" evidence="1">
    <location>
        <begin position="551"/>
        <end position="569"/>
    </location>
</feature>
<keyword evidence="4" id="KW-1185">Reference proteome</keyword>
<proteinExistence type="predicted"/>
<dbReference type="GO" id="GO:0043812">
    <property type="term" value="F:phosphatidylinositol-4-phosphate phosphatase activity"/>
    <property type="evidence" value="ECO:0000318"/>
    <property type="project" value="GO_Central"/>
</dbReference>
<dbReference type="AlphaFoldDB" id="A0A1Y1ID29"/>